<protein>
    <submittedName>
        <fullName evidence="2">Uncharacterized protein</fullName>
    </submittedName>
</protein>
<proteinExistence type="predicted"/>
<feature type="transmembrane region" description="Helical" evidence="1">
    <location>
        <begin position="54"/>
        <end position="73"/>
    </location>
</feature>
<name>A0A6G5A3R7_RHIMP</name>
<accession>A0A6G5A3R7</accession>
<keyword evidence="1" id="KW-0812">Transmembrane</keyword>
<organism evidence="2">
    <name type="scientific">Rhipicephalus microplus</name>
    <name type="common">Cattle tick</name>
    <name type="synonym">Boophilus microplus</name>
    <dbReference type="NCBI Taxonomy" id="6941"/>
    <lineage>
        <taxon>Eukaryota</taxon>
        <taxon>Metazoa</taxon>
        <taxon>Ecdysozoa</taxon>
        <taxon>Arthropoda</taxon>
        <taxon>Chelicerata</taxon>
        <taxon>Arachnida</taxon>
        <taxon>Acari</taxon>
        <taxon>Parasitiformes</taxon>
        <taxon>Ixodida</taxon>
        <taxon>Ixodoidea</taxon>
        <taxon>Ixodidae</taxon>
        <taxon>Rhipicephalinae</taxon>
        <taxon>Rhipicephalus</taxon>
        <taxon>Boophilus</taxon>
    </lineage>
</organism>
<reference evidence="2" key="1">
    <citation type="submission" date="2020-03" db="EMBL/GenBank/DDBJ databases">
        <title>A transcriptome and proteome of the tick Rhipicephalus microplus shaped by the genetic composition of its hosts and developmental stage.</title>
        <authorList>
            <person name="Garcia G.R."/>
            <person name="Ribeiro J.M.C."/>
            <person name="Maruyama S.R."/>
            <person name="Gardinasse L.G."/>
            <person name="Nelson K."/>
            <person name="Ferreira B.R."/>
            <person name="Andrade T.G."/>
            <person name="Santos I.K.F.M."/>
        </authorList>
    </citation>
    <scope>NUCLEOTIDE SEQUENCE</scope>
    <source>
        <strain evidence="2">NSGR</strain>
        <tissue evidence="2">Salivary glands</tissue>
    </source>
</reference>
<dbReference type="EMBL" id="GIKN01002955">
    <property type="protein sequence ID" value="NIE45228.1"/>
    <property type="molecule type" value="Transcribed_RNA"/>
</dbReference>
<evidence type="ECO:0000313" key="2">
    <source>
        <dbReference type="EMBL" id="NIE45228.1"/>
    </source>
</evidence>
<evidence type="ECO:0000256" key="1">
    <source>
        <dbReference type="SAM" id="Phobius"/>
    </source>
</evidence>
<keyword evidence="1" id="KW-0472">Membrane</keyword>
<keyword evidence="1" id="KW-1133">Transmembrane helix</keyword>
<sequence>MTLFPLTTTMPMLCFSPPFVSSTASSRTRFMNGSKPRRIPVTTRLALSLSDSFLSMYFFSSGGCALLILVCCVGNNHTKTFAAGEARVQWTSSL</sequence>
<dbReference type="AlphaFoldDB" id="A0A6G5A3R7"/>